<dbReference type="KEGG" id="iho:Igni_1033"/>
<keyword evidence="1" id="KW-0472">Membrane</keyword>
<evidence type="ECO:0000313" key="3">
    <source>
        <dbReference type="Proteomes" id="UP000000262"/>
    </source>
</evidence>
<name>A8ABB0_IGNH4</name>
<sequence>MERGRGLSYLLPLALSFLTALLLAQALGLAGPFSKGAPVAALFGGLGGYLACLFCCPACAGACATSAATSAIYAVLATLYFNK</sequence>
<gene>
    <name evidence="2" type="ordered locus">Igni_1033</name>
</gene>
<evidence type="ECO:0000256" key="1">
    <source>
        <dbReference type="SAM" id="Phobius"/>
    </source>
</evidence>
<organism evidence="2 3">
    <name type="scientific">Ignicoccus hospitalis (strain KIN4/I / DSM 18386 / JCM 14125)</name>
    <dbReference type="NCBI Taxonomy" id="453591"/>
    <lineage>
        <taxon>Archaea</taxon>
        <taxon>Thermoproteota</taxon>
        <taxon>Thermoprotei</taxon>
        <taxon>Desulfurococcales</taxon>
        <taxon>Desulfurococcaceae</taxon>
        <taxon>Ignicoccus</taxon>
    </lineage>
</organism>
<proteinExistence type="predicted"/>
<dbReference type="EMBL" id="CP000816">
    <property type="protein sequence ID" value="ABU82212.1"/>
    <property type="molecule type" value="Genomic_DNA"/>
</dbReference>
<feature type="transmembrane region" description="Helical" evidence="1">
    <location>
        <begin position="46"/>
        <end position="76"/>
    </location>
</feature>
<keyword evidence="1" id="KW-0812">Transmembrane</keyword>
<keyword evidence="3" id="KW-1185">Reference proteome</keyword>
<keyword evidence="1" id="KW-1133">Transmembrane helix</keyword>
<dbReference type="HOGENOM" id="CLU_2534632_0_0_2"/>
<dbReference type="Proteomes" id="UP000000262">
    <property type="component" value="Chromosome"/>
</dbReference>
<dbReference type="AlphaFoldDB" id="A8ABB0"/>
<reference evidence="2 3" key="1">
    <citation type="journal article" date="2008" name="Genome Biol.">
        <title>A genomic analysis of the archaeal system Ignicoccus hospitalis-Nanoarchaeum equitans.</title>
        <authorList>
            <person name="Podar M."/>
            <person name="Anderson I."/>
            <person name="Makarova K.S."/>
            <person name="Elkins J.G."/>
            <person name="Ivanova N."/>
            <person name="Wall M.A."/>
            <person name="Lykidis A."/>
            <person name="Mavromatis K."/>
            <person name="Sun H."/>
            <person name="Hudson M.E."/>
            <person name="Chen W."/>
            <person name="Deciu C."/>
            <person name="Hutchison D."/>
            <person name="Eads J.R."/>
            <person name="Anderson A."/>
            <person name="Fernandes F."/>
            <person name="Szeto E."/>
            <person name="Lapidus A."/>
            <person name="Kyrpides N.C."/>
            <person name="Saier M.H.Jr."/>
            <person name="Richardson P.M."/>
            <person name="Rachel R."/>
            <person name="Huber H."/>
            <person name="Eisen J.A."/>
            <person name="Koonin E.V."/>
            <person name="Keller M."/>
            <person name="Stetter K.O."/>
        </authorList>
    </citation>
    <scope>NUCLEOTIDE SEQUENCE [LARGE SCALE GENOMIC DNA]</scope>
    <source>
        <strain evidence="3">KIN4/I / DSM 18386 / JCM 14125</strain>
    </source>
</reference>
<protein>
    <submittedName>
        <fullName evidence="2">Uncharacterized protein</fullName>
    </submittedName>
</protein>
<accession>A8ABB0</accession>
<evidence type="ECO:0000313" key="2">
    <source>
        <dbReference type="EMBL" id="ABU82212.1"/>
    </source>
</evidence>